<sequence>MPGGQGYRACTRHTFQRAYRKKGYIPLTTYLRTFRLGDYVDVKVNGAVHKGMPHKYYHGKTGRVWNITPRAVGVEMLKQVNGRYIKKRIHVRIEHVHPSRCHEDFLKRCNENREKCIAAKAAGEPRPQTKRLPKGPRTEGFTLKNVQMDTITPIPYDILKEGVL</sequence>
<gene>
    <name evidence="4" type="primary">RPL21A</name>
    <name evidence="4" type="ORF">QBZ16_004432</name>
</gene>
<dbReference type="PROSITE" id="PS01171">
    <property type="entry name" value="RIBOSOMAL_L21E"/>
    <property type="match status" value="1"/>
</dbReference>
<dbReference type="GO" id="GO:0005840">
    <property type="term" value="C:ribosome"/>
    <property type="evidence" value="ECO:0007669"/>
    <property type="project" value="UniProtKB-KW"/>
</dbReference>
<evidence type="ECO:0000256" key="2">
    <source>
        <dbReference type="ARBA" id="ARBA00022980"/>
    </source>
</evidence>
<dbReference type="Gene3D" id="6.10.250.3260">
    <property type="match status" value="1"/>
</dbReference>
<dbReference type="Proteomes" id="UP001255856">
    <property type="component" value="Unassembled WGS sequence"/>
</dbReference>
<name>A0AAD9IJZ8_PROWI</name>
<evidence type="ECO:0000256" key="1">
    <source>
        <dbReference type="ARBA" id="ARBA00008427"/>
    </source>
</evidence>
<dbReference type="GO" id="GO:1990904">
    <property type="term" value="C:ribonucleoprotein complex"/>
    <property type="evidence" value="ECO:0007669"/>
    <property type="project" value="UniProtKB-KW"/>
</dbReference>
<evidence type="ECO:0000256" key="3">
    <source>
        <dbReference type="ARBA" id="ARBA00023274"/>
    </source>
</evidence>
<dbReference type="FunFam" id="6.10.250.3260:FF:000002">
    <property type="entry name" value="60S ribosomal protein L21"/>
    <property type="match status" value="1"/>
</dbReference>
<dbReference type="PANTHER" id="PTHR20981">
    <property type="entry name" value="60S RIBOSOMAL PROTEIN L21"/>
    <property type="match status" value="1"/>
</dbReference>
<comment type="caution">
    <text evidence="4">The sequence shown here is derived from an EMBL/GenBank/DDBJ whole genome shotgun (WGS) entry which is preliminary data.</text>
</comment>
<keyword evidence="5" id="KW-1185">Reference proteome</keyword>
<proteinExistence type="inferred from homology"/>
<evidence type="ECO:0000313" key="5">
    <source>
        <dbReference type="Proteomes" id="UP001255856"/>
    </source>
</evidence>
<dbReference type="FunFam" id="2.30.30.70:FF:000001">
    <property type="entry name" value="60S ribosomal protein L21"/>
    <property type="match status" value="1"/>
</dbReference>
<dbReference type="GO" id="GO:0003735">
    <property type="term" value="F:structural constituent of ribosome"/>
    <property type="evidence" value="ECO:0007669"/>
    <property type="project" value="InterPro"/>
</dbReference>
<organism evidence="4 5">
    <name type="scientific">Prototheca wickerhamii</name>
    <dbReference type="NCBI Taxonomy" id="3111"/>
    <lineage>
        <taxon>Eukaryota</taxon>
        <taxon>Viridiplantae</taxon>
        <taxon>Chlorophyta</taxon>
        <taxon>core chlorophytes</taxon>
        <taxon>Trebouxiophyceae</taxon>
        <taxon>Chlorellales</taxon>
        <taxon>Chlorellaceae</taxon>
        <taxon>Prototheca</taxon>
    </lineage>
</organism>
<dbReference type="InterPro" id="IPR008991">
    <property type="entry name" value="Translation_prot_SH3-like_sf"/>
</dbReference>
<reference evidence="4" key="1">
    <citation type="submission" date="2021-01" db="EMBL/GenBank/DDBJ databases">
        <authorList>
            <person name="Eckstrom K.M.E."/>
        </authorList>
    </citation>
    <scope>NUCLEOTIDE SEQUENCE</scope>
    <source>
        <strain evidence="4">UVCC 0001</strain>
    </source>
</reference>
<dbReference type="SUPFAM" id="SSF50104">
    <property type="entry name" value="Translation proteins SH3-like domain"/>
    <property type="match status" value="1"/>
</dbReference>
<dbReference type="GO" id="GO:0006412">
    <property type="term" value="P:translation"/>
    <property type="evidence" value="ECO:0007669"/>
    <property type="project" value="InterPro"/>
</dbReference>
<evidence type="ECO:0000313" key="4">
    <source>
        <dbReference type="EMBL" id="KAK2077587.1"/>
    </source>
</evidence>
<dbReference type="InterPro" id="IPR036948">
    <property type="entry name" value="Ribosomal_eL21_sf"/>
</dbReference>
<protein>
    <submittedName>
        <fullName evidence="4">60S ribosomal protein L21A</fullName>
    </submittedName>
</protein>
<dbReference type="Pfam" id="PF01157">
    <property type="entry name" value="Ribosomal_L21e"/>
    <property type="match status" value="1"/>
</dbReference>
<accession>A0AAD9IJZ8</accession>
<keyword evidence="2 4" id="KW-0689">Ribosomal protein</keyword>
<keyword evidence="3" id="KW-0687">Ribonucleoprotein</keyword>
<dbReference type="InterPro" id="IPR001147">
    <property type="entry name" value="Ribosomal_eL21"/>
</dbReference>
<dbReference type="InterPro" id="IPR018259">
    <property type="entry name" value="Ribosomal_eL21_CS"/>
</dbReference>
<dbReference type="AlphaFoldDB" id="A0AAD9IJZ8"/>
<comment type="similarity">
    <text evidence="1">Belongs to the eukaryotic ribosomal protein eL21 family.</text>
</comment>
<dbReference type="Gene3D" id="2.30.30.70">
    <property type="entry name" value="Ribosomal protein L21"/>
    <property type="match status" value="1"/>
</dbReference>
<dbReference type="EMBL" id="JASFZW010000006">
    <property type="protein sequence ID" value="KAK2077587.1"/>
    <property type="molecule type" value="Genomic_DNA"/>
</dbReference>